<comment type="caution">
    <text evidence="4">The sequence shown here is derived from an EMBL/GenBank/DDBJ whole genome shotgun (WGS) entry which is preliminary data.</text>
</comment>
<gene>
    <name evidence="4" type="ORF">JRO89_XS06G0094400</name>
</gene>
<dbReference type="PANTHER" id="PTHR47936">
    <property type="entry name" value="PPR_LONG DOMAIN-CONTAINING PROTEIN"/>
    <property type="match status" value="1"/>
</dbReference>
<sequence>MSSVSRLLRRSFSTATATATTTATRTGSVCANLYRENDLKRLVEKFKRASDNERFRTKTGIYKDAVHRLANAKRFKWVEEILEHQKQYNDISKEGFAARLISLYGSSGMFDNAKKVFDEMPERNSKQTVLSFNALLGACVNSKKYDMVDELFKNLPGKLGVEPDLVSYNTVVKALCEMDSYDSASMLLDDMEKKGINPDLITFNTLLYELYLKGRFTEGEKIWTRMVSKNVVPDIRSYNAKLEGLAVEKKTKEAVELVGEMRSKTIEPDAFSFNSLIKCFVNDGNLEGAKRWYDDMEKSGCAVNRATFGIFVPFLCEKGDLEFALKLCKEIFGKRYLVNGGLLQRVVDGLAKESRIEEAKELVHLGKTNKFCRYKLKLPSQE</sequence>
<comment type="similarity">
    <text evidence="1">Belongs to the PPR family. P subfamily.</text>
</comment>
<dbReference type="PROSITE" id="PS51375">
    <property type="entry name" value="PPR"/>
    <property type="match status" value="4"/>
</dbReference>
<evidence type="ECO:0008006" key="6">
    <source>
        <dbReference type="Google" id="ProtNLM"/>
    </source>
</evidence>
<reference evidence="4 5" key="1">
    <citation type="submission" date="2021-02" db="EMBL/GenBank/DDBJ databases">
        <title>Plant Genome Project.</title>
        <authorList>
            <person name="Zhang R.-G."/>
        </authorList>
    </citation>
    <scope>NUCLEOTIDE SEQUENCE [LARGE SCALE GENOMIC DNA]</scope>
    <source>
        <tissue evidence="4">Leaves</tissue>
    </source>
</reference>
<feature type="repeat" description="PPR" evidence="3">
    <location>
        <begin position="269"/>
        <end position="303"/>
    </location>
</feature>
<dbReference type="Pfam" id="PF13041">
    <property type="entry name" value="PPR_2"/>
    <property type="match status" value="2"/>
</dbReference>
<feature type="repeat" description="PPR" evidence="3">
    <location>
        <begin position="199"/>
        <end position="233"/>
    </location>
</feature>
<proteinExistence type="inferred from homology"/>
<dbReference type="Pfam" id="PF01535">
    <property type="entry name" value="PPR"/>
    <property type="match status" value="3"/>
</dbReference>
<keyword evidence="2" id="KW-0677">Repeat</keyword>
<accession>A0ABQ8HXL7</accession>
<dbReference type="NCBIfam" id="TIGR00756">
    <property type="entry name" value="PPR"/>
    <property type="match status" value="5"/>
</dbReference>
<feature type="repeat" description="PPR" evidence="3">
    <location>
        <begin position="234"/>
        <end position="268"/>
    </location>
</feature>
<dbReference type="InterPro" id="IPR011990">
    <property type="entry name" value="TPR-like_helical_dom_sf"/>
</dbReference>
<dbReference type="PANTHER" id="PTHR47936:SF5">
    <property type="entry name" value="PENTACOTRIPEPTIDE-REPEAT REGION OF PRORP DOMAIN-CONTAINING PROTEIN"/>
    <property type="match status" value="1"/>
</dbReference>
<keyword evidence="5" id="KW-1185">Reference proteome</keyword>
<name>A0ABQ8HXL7_9ROSI</name>
<evidence type="ECO:0000313" key="5">
    <source>
        <dbReference type="Proteomes" id="UP000827721"/>
    </source>
</evidence>
<evidence type="ECO:0000256" key="1">
    <source>
        <dbReference type="ARBA" id="ARBA00007626"/>
    </source>
</evidence>
<dbReference type="InterPro" id="IPR002885">
    <property type="entry name" value="PPR_rpt"/>
</dbReference>
<evidence type="ECO:0000313" key="4">
    <source>
        <dbReference type="EMBL" id="KAH7569048.1"/>
    </source>
</evidence>
<dbReference type="EMBL" id="JAFEMO010000006">
    <property type="protein sequence ID" value="KAH7569048.1"/>
    <property type="molecule type" value="Genomic_DNA"/>
</dbReference>
<dbReference type="Gene3D" id="1.25.40.10">
    <property type="entry name" value="Tetratricopeptide repeat domain"/>
    <property type="match status" value="3"/>
</dbReference>
<evidence type="ECO:0000256" key="2">
    <source>
        <dbReference type="ARBA" id="ARBA00022737"/>
    </source>
</evidence>
<protein>
    <recommendedName>
        <fullName evidence="6">Pentatricopeptide repeat-containing protein</fullName>
    </recommendedName>
</protein>
<organism evidence="4 5">
    <name type="scientific">Xanthoceras sorbifolium</name>
    <dbReference type="NCBI Taxonomy" id="99658"/>
    <lineage>
        <taxon>Eukaryota</taxon>
        <taxon>Viridiplantae</taxon>
        <taxon>Streptophyta</taxon>
        <taxon>Embryophyta</taxon>
        <taxon>Tracheophyta</taxon>
        <taxon>Spermatophyta</taxon>
        <taxon>Magnoliopsida</taxon>
        <taxon>eudicotyledons</taxon>
        <taxon>Gunneridae</taxon>
        <taxon>Pentapetalae</taxon>
        <taxon>rosids</taxon>
        <taxon>malvids</taxon>
        <taxon>Sapindales</taxon>
        <taxon>Sapindaceae</taxon>
        <taxon>Xanthoceroideae</taxon>
        <taxon>Xanthoceras</taxon>
    </lineage>
</organism>
<evidence type="ECO:0000256" key="3">
    <source>
        <dbReference type="PROSITE-ProRule" id="PRU00708"/>
    </source>
</evidence>
<dbReference type="Proteomes" id="UP000827721">
    <property type="component" value="Unassembled WGS sequence"/>
</dbReference>
<feature type="repeat" description="PPR" evidence="3">
    <location>
        <begin position="164"/>
        <end position="198"/>
    </location>
</feature>